<dbReference type="Pfam" id="PF13812">
    <property type="entry name" value="PPR_3"/>
    <property type="match status" value="2"/>
</dbReference>
<dbReference type="InterPro" id="IPR011990">
    <property type="entry name" value="TPR-like_helical_dom_sf"/>
</dbReference>
<dbReference type="CTD" id="26024"/>
<protein>
    <submittedName>
        <fullName evidence="4 5">Pentatricopeptide repeat-containing protein 1, mitochondrial</fullName>
    </submittedName>
</protein>
<dbReference type="PANTHER" id="PTHR24014">
    <property type="entry name" value="2-OXOGLUTARATE AND IRON-DEPENDENT OXYGENASE DOMAIN-CONTAINING PROTEIN 2"/>
    <property type="match status" value="1"/>
</dbReference>
<dbReference type="GO" id="GO:0000049">
    <property type="term" value="F:tRNA binding"/>
    <property type="evidence" value="ECO:0007669"/>
    <property type="project" value="TreeGrafter"/>
</dbReference>
<evidence type="ECO:0000313" key="3">
    <source>
        <dbReference type="Proteomes" id="UP000515156"/>
    </source>
</evidence>
<dbReference type="Proteomes" id="UP000515156">
    <property type="component" value="Chromosome 8"/>
</dbReference>
<evidence type="ECO:0000313" key="4">
    <source>
        <dbReference type="RefSeq" id="XP_030066875.1"/>
    </source>
</evidence>
<gene>
    <name evidence="4 5 6 7 8" type="primary">PTCD1</name>
</gene>
<keyword evidence="3" id="KW-1185">Reference proteome</keyword>
<dbReference type="GO" id="GO:0042780">
    <property type="term" value="P:tRNA 3'-end processing"/>
    <property type="evidence" value="ECO:0007669"/>
    <property type="project" value="TreeGrafter"/>
</dbReference>
<dbReference type="PANTHER" id="PTHR24014:SF6">
    <property type="entry name" value="PENTATRICOPEPTIDE REPEAT-CONTAINING PROTEIN 1, MITOCHONDRIAL"/>
    <property type="match status" value="1"/>
</dbReference>
<dbReference type="RefSeq" id="XP_030066875.1">
    <property type="nucleotide sequence ID" value="XM_030211015.1"/>
</dbReference>
<name>A0A6P7YUE7_9AMPH</name>
<dbReference type="RefSeq" id="XP_030066876.1">
    <property type="nucleotide sequence ID" value="XM_030211016.1"/>
</dbReference>
<evidence type="ECO:0000256" key="2">
    <source>
        <dbReference type="SAM" id="MobiDB-lite"/>
    </source>
</evidence>
<dbReference type="Gene3D" id="1.25.40.10">
    <property type="entry name" value="Tetratricopeptide repeat domain"/>
    <property type="match status" value="3"/>
</dbReference>
<feature type="repeat" description="PPR" evidence="1">
    <location>
        <begin position="181"/>
        <end position="215"/>
    </location>
</feature>
<proteinExistence type="predicted"/>
<accession>A0A6P7YUE7</accession>
<evidence type="ECO:0000313" key="8">
    <source>
        <dbReference type="RefSeq" id="XP_030066880.1"/>
    </source>
</evidence>
<feature type="compositionally biased region" description="Basic and acidic residues" evidence="2">
    <location>
        <begin position="370"/>
        <end position="382"/>
    </location>
</feature>
<organism evidence="3 4">
    <name type="scientific">Microcaecilia unicolor</name>
    <dbReference type="NCBI Taxonomy" id="1415580"/>
    <lineage>
        <taxon>Eukaryota</taxon>
        <taxon>Metazoa</taxon>
        <taxon>Chordata</taxon>
        <taxon>Craniata</taxon>
        <taxon>Vertebrata</taxon>
        <taxon>Euteleostomi</taxon>
        <taxon>Amphibia</taxon>
        <taxon>Gymnophiona</taxon>
        <taxon>Siphonopidae</taxon>
        <taxon>Microcaecilia</taxon>
    </lineage>
</organism>
<evidence type="ECO:0000313" key="7">
    <source>
        <dbReference type="RefSeq" id="XP_030066879.1"/>
    </source>
</evidence>
<feature type="repeat" description="PPR" evidence="1">
    <location>
        <begin position="290"/>
        <end position="326"/>
    </location>
</feature>
<dbReference type="InterPro" id="IPR002885">
    <property type="entry name" value="PPR_rpt"/>
</dbReference>
<feature type="repeat" description="PPR" evidence="1">
    <location>
        <begin position="547"/>
        <end position="581"/>
    </location>
</feature>
<dbReference type="RefSeq" id="XP_030066880.1">
    <property type="nucleotide sequence ID" value="XM_030211020.1"/>
</dbReference>
<dbReference type="GO" id="GO:0005759">
    <property type="term" value="C:mitochondrial matrix"/>
    <property type="evidence" value="ECO:0007669"/>
    <property type="project" value="TreeGrafter"/>
</dbReference>
<feature type="compositionally biased region" description="Basic and acidic residues" evidence="2">
    <location>
        <begin position="715"/>
        <end position="724"/>
    </location>
</feature>
<dbReference type="RefSeq" id="XP_030066878.1">
    <property type="nucleotide sequence ID" value="XM_030211018.1"/>
</dbReference>
<evidence type="ECO:0000256" key="1">
    <source>
        <dbReference type="PROSITE-ProRule" id="PRU00708"/>
    </source>
</evidence>
<evidence type="ECO:0000313" key="5">
    <source>
        <dbReference type="RefSeq" id="XP_030066876.1"/>
    </source>
</evidence>
<dbReference type="AlphaFoldDB" id="A0A6P7YUE7"/>
<dbReference type="KEGG" id="muo:115475368"/>
<dbReference type="NCBIfam" id="TIGR00756">
    <property type="entry name" value="PPR"/>
    <property type="match status" value="2"/>
</dbReference>
<dbReference type="FunFam" id="1.25.40.10:FF:000638">
    <property type="entry name" value="Pentatricopeptide repeat domain 1"/>
    <property type="match status" value="1"/>
</dbReference>
<sequence length="724" mass="82413">MRLLHFLACQFPLGPFRLNYYHRTFCFSPLMPASACLGHSTRKASSCVHLLLWTQQQGIRRLLSSSQALCTSGDTDWKQVRTAGEGHLSKEEEEIHEERFGMLSDKYSSRRVFVKTSADLQNLDLEEDETEEITPKRRQGRKNTPYWYFLRCKALIKEGKLAEALDLFERQMLKEERLQPEEGNYTVLIGGCGRAGYVKKAFKLYSDMKKRDLEPTDATYTALFNACAESPWKDSGLEHALKLHQELKCKNVQLNLITYQSLLKVCAICSDLRACFDIFKELVHKGHSVTQDTFNILLMGCIKDKETGFRCALQVWQQMLKHGLKPDSNSYNLLLRATRDCGIGDVAIASDLLLRDEAPAPRPLKPKRGWRGEKVKGRKESDSRVATELGVETLDKRIFVDADDGSKESVLRQKNETRDQSLLAIEEGKKLVDLKVSGEEKALNRILRVSEPGEGGTDQHSEATHHLPNLLDLKRPSANVVSLGNVATAFDRLALIGSLEGLLDKMKDNSVVPDIKTFTLLAEIVAPEKQSESFLLNVMDQHKVRADLTFFNTLVRTRSKLGDLEGAKELLPMLVKRGMAPDLYTFSNLAIACRKKKDGLQLLTDMKTSGMLPNNYIYGALINVAVKQLDYVYLKAILKDMKKNMVPPNEIIIRNLEFAAKYPPKFDRYKRKNVFLEKIDGFRGYYYSWLKRMPAEESQHPWAKYQTPKQQPTTSEKETDDRTP</sequence>
<dbReference type="OrthoDB" id="185373at2759"/>
<reference evidence="4 5" key="1">
    <citation type="submission" date="2025-04" db="UniProtKB">
        <authorList>
            <consortium name="RefSeq"/>
        </authorList>
    </citation>
    <scope>IDENTIFICATION</scope>
</reference>
<feature type="region of interest" description="Disordered" evidence="2">
    <location>
        <begin position="363"/>
        <end position="382"/>
    </location>
</feature>
<dbReference type="GeneID" id="115475368"/>
<dbReference type="FunFam" id="1.25.40.10:FF:001102">
    <property type="entry name" value="Pentatricopeptide repeat domain 1"/>
    <property type="match status" value="1"/>
</dbReference>
<dbReference type="RefSeq" id="XP_030066879.1">
    <property type="nucleotide sequence ID" value="XM_030211019.1"/>
</dbReference>
<feature type="region of interest" description="Disordered" evidence="2">
    <location>
        <begin position="698"/>
        <end position="724"/>
    </location>
</feature>
<dbReference type="PROSITE" id="PS51375">
    <property type="entry name" value="PPR"/>
    <property type="match status" value="3"/>
</dbReference>
<dbReference type="Pfam" id="PF13041">
    <property type="entry name" value="PPR_2"/>
    <property type="match status" value="1"/>
</dbReference>
<evidence type="ECO:0000313" key="6">
    <source>
        <dbReference type="RefSeq" id="XP_030066878.1"/>
    </source>
</evidence>